<proteinExistence type="predicted"/>
<dbReference type="AlphaFoldDB" id="A0AAN6VAB5"/>
<keyword evidence="5" id="KW-1185">Reference proteome</keyword>
<name>A0AAN6VAB5_9PEZI</name>
<feature type="compositionally biased region" description="Basic and acidic residues" evidence="1">
    <location>
        <begin position="35"/>
        <end position="50"/>
    </location>
</feature>
<protein>
    <recommendedName>
        <fullName evidence="3">DUF7492 domain-containing protein</fullName>
    </recommendedName>
</protein>
<evidence type="ECO:0000256" key="2">
    <source>
        <dbReference type="SAM" id="SignalP"/>
    </source>
</evidence>
<feature type="region of interest" description="Disordered" evidence="1">
    <location>
        <begin position="33"/>
        <end position="67"/>
    </location>
</feature>
<keyword evidence="2" id="KW-0732">Signal</keyword>
<sequence>MKVFPDRTVAGWLLAALAGTAIAHSWPESTVRLAPDGKEVGKPGTERNHPSDSYILPPNGQALSPNDKIVRDPQAKLTDASYTTENPMLSVAPGDFVAIKYRENGHVSRPDKTDPGRPINRGTVYLYGTTENDLSNVNLMDVHLKWTSDGKGGNGKGKLLATRNYDDGQCHEAPPSDGDLEGIVAYRTKKFSTPQILLCQNDVMIPQDAPVGKVYTVIWVWDWPLMKEVGVAVPPADYKSDAVASVQLYTGVVDYKIVDPCDESLGDTKGPTCKTSKVETNANFAVDAPAESRGIASQMAEPFLVKVPQAGFGVAAATADTKHIPFANLIGQKNLQFPLAQSILDAQNFPGGGKIPMPTPGPGGAGGNASAGDDSGDVVVTVTSTIPEGMTTMTVTRGAAEATKTAPPKLVRALRARRHVHQF</sequence>
<feature type="domain" description="DUF7492" evidence="3">
    <location>
        <begin position="22"/>
        <end position="261"/>
    </location>
</feature>
<evidence type="ECO:0000313" key="4">
    <source>
        <dbReference type="EMBL" id="KAK4147753.1"/>
    </source>
</evidence>
<dbReference type="Proteomes" id="UP001302676">
    <property type="component" value="Unassembled WGS sequence"/>
</dbReference>
<evidence type="ECO:0000313" key="5">
    <source>
        <dbReference type="Proteomes" id="UP001302676"/>
    </source>
</evidence>
<evidence type="ECO:0000259" key="3">
    <source>
        <dbReference type="Pfam" id="PF24320"/>
    </source>
</evidence>
<reference evidence="4" key="2">
    <citation type="submission" date="2023-05" db="EMBL/GenBank/DDBJ databases">
        <authorList>
            <consortium name="Lawrence Berkeley National Laboratory"/>
            <person name="Steindorff A."/>
            <person name="Hensen N."/>
            <person name="Bonometti L."/>
            <person name="Westerberg I."/>
            <person name="Brannstrom I.O."/>
            <person name="Guillou S."/>
            <person name="Cros-Aarteil S."/>
            <person name="Calhoun S."/>
            <person name="Haridas S."/>
            <person name="Kuo A."/>
            <person name="Mondo S."/>
            <person name="Pangilinan J."/>
            <person name="Riley R."/>
            <person name="Labutti K."/>
            <person name="Andreopoulos B."/>
            <person name="Lipzen A."/>
            <person name="Chen C."/>
            <person name="Yanf M."/>
            <person name="Daum C."/>
            <person name="Ng V."/>
            <person name="Clum A."/>
            <person name="Ohm R."/>
            <person name="Martin F."/>
            <person name="Silar P."/>
            <person name="Natvig D."/>
            <person name="Lalanne C."/>
            <person name="Gautier V."/>
            <person name="Ament-Velasquez S.L."/>
            <person name="Kruys A."/>
            <person name="Hutchinson M.I."/>
            <person name="Powell A.J."/>
            <person name="Barry K."/>
            <person name="Miller A.N."/>
            <person name="Grigoriev I.V."/>
            <person name="Debuchy R."/>
            <person name="Gladieux P."/>
            <person name="Thoren M.H."/>
            <person name="Johannesson H."/>
        </authorList>
    </citation>
    <scope>NUCLEOTIDE SEQUENCE</scope>
    <source>
        <strain evidence="4">CBS 141.50</strain>
    </source>
</reference>
<evidence type="ECO:0000256" key="1">
    <source>
        <dbReference type="SAM" id="MobiDB-lite"/>
    </source>
</evidence>
<dbReference type="GeneID" id="87815692"/>
<comment type="caution">
    <text evidence="4">The sequence shown here is derived from an EMBL/GenBank/DDBJ whole genome shotgun (WGS) entry which is preliminary data.</text>
</comment>
<dbReference type="Pfam" id="PF24320">
    <property type="entry name" value="DUF7492"/>
    <property type="match status" value="1"/>
</dbReference>
<dbReference type="EMBL" id="MU853555">
    <property type="protein sequence ID" value="KAK4147753.1"/>
    <property type="molecule type" value="Genomic_DNA"/>
</dbReference>
<organism evidence="4 5">
    <name type="scientific">Dichotomopilus funicola</name>
    <dbReference type="NCBI Taxonomy" id="1934379"/>
    <lineage>
        <taxon>Eukaryota</taxon>
        <taxon>Fungi</taxon>
        <taxon>Dikarya</taxon>
        <taxon>Ascomycota</taxon>
        <taxon>Pezizomycotina</taxon>
        <taxon>Sordariomycetes</taxon>
        <taxon>Sordariomycetidae</taxon>
        <taxon>Sordariales</taxon>
        <taxon>Chaetomiaceae</taxon>
        <taxon>Dichotomopilus</taxon>
    </lineage>
</organism>
<dbReference type="InterPro" id="IPR055915">
    <property type="entry name" value="DUF7492"/>
</dbReference>
<feature type="signal peptide" evidence="2">
    <location>
        <begin position="1"/>
        <end position="23"/>
    </location>
</feature>
<dbReference type="RefSeq" id="XP_062641124.1">
    <property type="nucleotide sequence ID" value="XM_062779079.1"/>
</dbReference>
<feature type="chain" id="PRO_5043003578" description="DUF7492 domain-containing protein" evidence="2">
    <location>
        <begin position="24"/>
        <end position="423"/>
    </location>
</feature>
<gene>
    <name evidence="4" type="ORF">C8A04DRAFT_24302</name>
</gene>
<reference evidence="4" key="1">
    <citation type="journal article" date="2023" name="Mol. Phylogenet. Evol.">
        <title>Genome-scale phylogeny and comparative genomics of the fungal order Sordariales.</title>
        <authorList>
            <person name="Hensen N."/>
            <person name="Bonometti L."/>
            <person name="Westerberg I."/>
            <person name="Brannstrom I.O."/>
            <person name="Guillou S."/>
            <person name="Cros-Aarteil S."/>
            <person name="Calhoun S."/>
            <person name="Haridas S."/>
            <person name="Kuo A."/>
            <person name="Mondo S."/>
            <person name="Pangilinan J."/>
            <person name="Riley R."/>
            <person name="LaButti K."/>
            <person name="Andreopoulos B."/>
            <person name="Lipzen A."/>
            <person name="Chen C."/>
            <person name="Yan M."/>
            <person name="Daum C."/>
            <person name="Ng V."/>
            <person name="Clum A."/>
            <person name="Steindorff A."/>
            <person name="Ohm R.A."/>
            <person name="Martin F."/>
            <person name="Silar P."/>
            <person name="Natvig D.O."/>
            <person name="Lalanne C."/>
            <person name="Gautier V."/>
            <person name="Ament-Velasquez S.L."/>
            <person name="Kruys A."/>
            <person name="Hutchinson M.I."/>
            <person name="Powell A.J."/>
            <person name="Barry K."/>
            <person name="Miller A.N."/>
            <person name="Grigoriev I.V."/>
            <person name="Debuchy R."/>
            <person name="Gladieux P."/>
            <person name="Hiltunen Thoren M."/>
            <person name="Johannesson H."/>
        </authorList>
    </citation>
    <scope>NUCLEOTIDE SEQUENCE</scope>
    <source>
        <strain evidence="4">CBS 141.50</strain>
    </source>
</reference>
<accession>A0AAN6VAB5</accession>